<dbReference type="InterPro" id="IPR024674">
    <property type="entry name" value="HpaB/PvcC/4-BUDH_N"/>
</dbReference>
<sequence>MALKVETARGAMTGTRYIESLRDGREVWLDGDKVPDVTTHPAMTGMVHELARIYDLQHSEQYRDEMTFVSPETGKRCSLSWLLPRSHEDLKRQRRNSEIWNEESWGQLGRSPDILAPHIISLVAISDALGQVKHPKCDFGENIINYHRYCMENDLFLTHALGDPQVDRSQQPQNETRGDGETEVALHVIEETADGVIVHGAKQLATAAPISNETYVSLSATFMRRSDPRFILAFSIPTDTPGMKILCREPVSQWPGSYGHPLGAVYDEQDSMLFFDHVLVPWDRIFMLYDSAPLLQRLGSEANFRGWSNLCRIHQRMKLMTAVATLIAEAIGVIEYREVSAKLGEMAMHTEMWRHAMDGVEHNAFPADNGFMSLGSTSGMNIYFAQMSARMVELLREISGSGMIMQPSEADLANPEFRPYLDRYMPGRGVGVEYKSRLFRLAHDLAASSFGMRQEIYEYWHGGDPNRNRINLLRNYDQTDITERIKTLIAEPLRS</sequence>
<dbReference type="AlphaFoldDB" id="A0AA35TL51"/>
<evidence type="ECO:0000256" key="3">
    <source>
        <dbReference type="ARBA" id="ARBA00022827"/>
    </source>
</evidence>
<dbReference type="SUPFAM" id="SSF56645">
    <property type="entry name" value="Acyl-CoA dehydrogenase NM domain-like"/>
    <property type="match status" value="1"/>
</dbReference>
<evidence type="ECO:0000259" key="5">
    <source>
        <dbReference type="Pfam" id="PF03241"/>
    </source>
</evidence>
<keyword evidence="4" id="KW-0560">Oxidoreductase</keyword>
<evidence type="ECO:0000256" key="1">
    <source>
        <dbReference type="ARBA" id="ARBA00001974"/>
    </source>
</evidence>
<dbReference type="EMBL" id="CASHTH010003804">
    <property type="protein sequence ID" value="CAI8049606.1"/>
    <property type="molecule type" value="Genomic_DNA"/>
</dbReference>
<keyword evidence="2" id="KW-0285">Flavoprotein</keyword>
<keyword evidence="3" id="KW-0274">FAD</keyword>
<dbReference type="InterPro" id="IPR009100">
    <property type="entry name" value="AcylCoA_DH/oxidase_NM_dom_sf"/>
</dbReference>
<evidence type="ECO:0000259" key="6">
    <source>
        <dbReference type="Pfam" id="PF11794"/>
    </source>
</evidence>
<proteinExistence type="predicted"/>
<gene>
    <name evidence="7" type="ORF">GBAR_LOCUS27323</name>
</gene>
<dbReference type="InterPro" id="IPR024719">
    <property type="entry name" value="HpaB/PvcC/4-BUDH_C"/>
</dbReference>
<evidence type="ECO:0000256" key="4">
    <source>
        <dbReference type="ARBA" id="ARBA00023002"/>
    </source>
</evidence>
<dbReference type="PIRSF" id="PIRSF000331">
    <property type="entry name" value="HpaA_HpaB"/>
    <property type="match status" value="1"/>
</dbReference>
<comment type="caution">
    <text evidence="7">The sequence shown here is derived from an EMBL/GenBank/DDBJ whole genome shotgun (WGS) entry which is preliminary data.</text>
</comment>
<dbReference type="Gene3D" id="1.20.140.10">
    <property type="entry name" value="Butyryl-CoA Dehydrogenase, subunit A, domain 3"/>
    <property type="match status" value="1"/>
</dbReference>
<feature type="domain" description="HpaB/PvcC/4-BUDH C-terminal" evidence="5">
    <location>
        <begin position="314"/>
        <end position="488"/>
    </location>
</feature>
<dbReference type="Proteomes" id="UP001174909">
    <property type="component" value="Unassembled WGS sequence"/>
</dbReference>
<name>A0AA35TL51_GEOBA</name>
<protein>
    <submittedName>
        <fullName evidence="7">Anthranilate 3-monooxygenase oxygenase component</fullName>
    </submittedName>
</protein>
<dbReference type="Gene3D" id="1.10.3140.10">
    <property type="entry name" value="4-hydroxybutyryl-coa dehydratase, domain 1"/>
    <property type="match status" value="1"/>
</dbReference>
<organism evidence="7 8">
    <name type="scientific">Geodia barretti</name>
    <name type="common">Barrett's horny sponge</name>
    <dbReference type="NCBI Taxonomy" id="519541"/>
    <lineage>
        <taxon>Eukaryota</taxon>
        <taxon>Metazoa</taxon>
        <taxon>Porifera</taxon>
        <taxon>Demospongiae</taxon>
        <taxon>Heteroscleromorpha</taxon>
        <taxon>Tetractinellida</taxon>
        <taxon>Astrophorina</taxon>
        <taxon>Geodiidae</taxon>
        <taxon>Geodia</taxon>
    </lineage>
</organism>
<evidence type="ECO:0000313" key="7">
    <source>
        <dbReference type="EMBL" id="CAI8049606.1"/>
    </source>
</evidence>
<dbReference type="GO" id="GO:0016627">
    <property type="term" value="F:oxidoreductase activity, acting on the CH-CH group of donors"/>
    <property type="evidence" value="ECO:0007669"/>
    <property type="project" value="InterPro"/>
</dbReference>
<dbReference type="InterPro" id="IPR036250">
    <property type="entry name" value="AcylCo_DH-like_C"/>
</dbReference>
<dbReference type="SUPFAM" id="SSF47203">
    <property type="entry name" value="Acyl-CoA dehydrogenase C-terminal domain-like"/>
    <property type="match status" value="1"/>
</dbReference>
<dbReference type="PANTHER" id="PTHR36117:SF3">
    <property type="entry name" value="4-HYDROXYPHENYLACETATE 3-MONOOXYGENASE-RELATED"/>
    <property type="match status" value="1"/>
</dbReference>
<dbReference type="Pfam" id="PF11794">
    <property type="entry name" value="HpaB_N"/>
    <property type="match status" value="1"/>
</dbReference>
<dbReference type="Gene3D" id="2.40.110.10">
    <property type="entry name" value="Butyryl-CoA Dehydrogenase, subunit A, domain 2"/>
    <property type="match status" value="1"/>
</dbReference>
<dbReference type="InterPro" id="IPR046373">
    <property type="entry name" value="Acyl-CoA_Oxase/DH_mid-dom_sf"/>
</dbReference>
<evidence type="ECO:0000256" key="2">
    <source>
        <dbReference type="ARBA" id="ARBA00022630"/>
    </source>
</evidence>
<keyword evidence="8" id="KW-1185">Reference proteome</keyword>
<dbReference type="InterPro" id="IPR004925">
    <property type="entry name" value="HpaB/PvcC/4-BUDH"/>
</dbReference>
<dbReference type="Pfam" id="PF03241">
    <property type="entry name" value="HpaB"/>
    <property type="match status" value="1"/>
</dbReference>
<accession>A0AA35TL51</accession>
<reference evidence="7" key="1">
    <citation type="submission" date="2023-03" db="EMBL/GenBank/DDBJ databases">
        <authorList>
            <person name="Steffen K."/>
            <person name="Cardenas P."/>
        </authorList>
    </citation>
    <scope>NUCLEOTIDE SEQUENCE</scope>
</reference>
<evidence type="ECO:0000313" key="8">
    <source>
        <dbReference type="Proteomes" id="UP001174909"/>
    </source>
</evidence>
<comment type="cofactor">
    <cofactor evidence="1">
        <name>FAD</name>
        <dbReference type="ChEBI" id="CHEBI:57692"/>
    </cofactor>
</comment>
<feature type="domain" description="HpaB/PvcC/4-BUDH N-terminal" evidence="6">
    <location>
        <begin position="13"/>
        <end position="287"/>
    </location>
</feature>
<dbReference type="PANTHER" id="PTHR36117">
    <property type="entry name" value="4-HYDROXYPHENYLACETATE 3-MONOOXYGENASE-RELATED"/>
    <property type="match status" value="1"/>
</dbReference>